<comment type="caution">
    <text evidence="2">The sequence shown here is derived from an EMBL/GenBank/DDBJ whole genome shotgun (WGS) entry which is preliminary data.</text>
</comment>
<name>A4BJB0_9GAMM</name>
<dbReference type="PROSITE" id="PS00409">
    <property type="entry name" value="PROKAR_NTER_METHYL"/>
    <property type="match status" value="1"/>
</dbReference>
<dbReference type="InterPro" id="IPR045584">
    <property type="entry name" value="Pilin-like"/>
</dbReference>
<organism evidence="2 3">
    <name type="scientific">Reinekea blandensis MED297</name>
    <dbReference type="NCBI Taxonomy" id="314283"/>
    <lineage>
        <taxon>Bacteria</taxon>
        <taxon>Pseudomonadati</taxon>
        <taxon>Pseudomonadota</taxon>
        <taxon>Gammaproteobacteria</taxon>
        <taxon>Oceanospirillales</taxon>
        <taxon>Saccharospirillaceae</taxon>
        <taxon>Reinekea</taxon>
    </lineage>
</organism>
<dbReference type="Gene3D" id="3.30.700.10">
    <property type="entry name" value="Glycoprotein, Type 4 Pilin"/>
    <property type="match status" value="1"/>
</dbReference>
<evidence type="ECO:0000256" key="1">
    <source>
        <dbReference type="SAM" id="Phobius"/>
    </source>
</evidence>
<evidence type="ECO:0000313" key="2">
    <source>
        <dbReference type="EMBL" id="EAR07768.1"/>
    </source>
</evidence>
<dbReference type="STRING" id="314283.MED297_03175"/>
<dbReference type="OrthoDB" id="5654254at2"/>
<dbReference type="AlphaFoldDB" id="A4BJB0"/>
<protein>
    <recommendedName>
        <fullName evidence="4">MSHA pilin protein MshA</fullName>
    </recommendedName>
</protein>
<feature type="transmembrane region" description="Helical" evidence="1">
    <location>
        <begin position="12"/>
        <end position="34"/>
    </location>
</feature>
<dbReference type="Proteomes" id="UP000005953">
    <property type="component" value="Unassembled WGS sequence"/>
</dbReference>
<dbReference type="RefSeq" id="WP_008047337.1">
    <property type="nucleotide sequence ID" value="NZ_CH724154.1"/>
</dbReference>
<keyword evidence="1" id="KW-0812">Transmembrane</keyword>
<reference evidence="2 3" key="1">
    <citation type="submission" date="2006-02" db="EMBL/GenBank/DDBJ databases">
        <authorList>
            <person name="Pinhassi J."/>
            <person name="Pedros-Alio C."/>
            <person name="Ferriera S."/>
            <person name="Johnson J."/>
            <person name="Kravitz S."/>
            <person name="Halpern A."/>
            <person name="Remington K."/>
            <person name="Beeson K."/>
            <person name="Tran B."/>
            <person name="Rogers Y.-H."/>
            <person name="Friedman R."/>
            <person name="Venter J.C."/>
        </authorList>
    </citation>
    <scope>NUCLEOTIDE SEQUENCE [LARGE SCALE GENOMIC DNA]</scope>
    <source>
        <strain evidence="2 3">MED297</strain>
    </source>
</reference>
<dbReference type="EMBL" id="AAOE01000032">
    <property type="protein sequence ID" value="EAR07768.1"/>
    <property type="molecule type" value="Genomic_DNA"/>
</dbReference>
<dbReference type="NCBIfam" id="TIGR02532">
    <property type="entry name" value="IV_pilin_GFxxxE"/>
    <property type="match status" value="1"/>
</dbReference>
<proteinExistence type="predicted"/>
<keyword evidence="3" id="KW-1185">Reference proteome</keyword>
<gene>
    <name evidence="2" type="ORF">MED297_03175</name>
</gene>
<dbReference type="SUPFAM" id="SSF54523">
    <property type="entry name" value="Pili subunits"/>
    <property type="match status" value="1"/>
</dbReference>
<dbReference type="Pfam" id="PF07963">
    <property type="entry name" value="N_methyl"/>
    <property type="match status" value="1"/>
</dbReference>
<sequence length="176" mass="18684">MKKRLHSSGFTLVELVIVIVILAVLTATVLPRFVNLEEKATEAVLKGALTSIKSAARIGNVYARTQTADSDGDVDVDGTEVFMVRNYPAARSNDIRTSSAPGAFAGLVDLLEIDPGVSVTYSEASNTINRTDVADTILILHAGDRCVSYQPPQAGDEDPNYSSGVLTYDASSNTCS</sequence>
<dbReference type="InterPro" id="IPR012902">
    <property type="entry name" value="N_methyl_site"/>
</dbReference>
<evidence type="ECO:0000313" key="3">
    <source>
        <dbReference type="Proteomes" id="UP000005953"/>
    </source>
</evidence>
<keyword evidence="1" id="KW-0472">Membrane</keyword>
<evidence type="ECO:0008006" key="4">
    <source>
        <dbReference type="Google" id="ProtNLM"/>
    </source>
</evidence>
<dbReference type="HOGENOM" id="CLU_1523949_0_0_6"/>
<accession>A4BJB0</accession>
<keyword evidence="1" id="KW-1133">Transmembrane helix</keyword>